<evidence type="ECO:0000313" key="7">
    <source>
        <dbReference type="Proteomes" id="UP000664398"/>
    </source>
</evidence>
<dbReference type="Gene3D" id="1.10.10.10">
    <property type="entry name" value="Winged helix-like DNA-binding domain superfamily/Winged helix DNA-binding domain"/>
    <property type="match status" value="1"/>
</dbReference>
<sequence length="318" mass="34536">MTEDDELLAIKAAELYYKEDKTQGEIGALLQITRWKVGRLIAHAKEAGHVRIEIVHPRARKGQLERELCERFGLREAVVVPGLGENESTELRRRVAQAAAEYLTSMRPVTKVLGISWGRTLHDVAEELRQDWARGVQVVQINGGVSLNRRASSAADTAAKIARKAHGSAAMLPSPAILERVETKRAIESDRTVAGVLDLGRSADTYLFSAGPVDLGSVLTESGYLAQQDLAVLRGRGAVGDVLGRFIDANGYPVDPELDDRTVGMRLDELRGAKRSIAVISGETKHDVCRTVVAGGLCTVLITDELTAQHLLDESLCT</sequence>
<reference evidence="6" key="1">
    <citation type="submission" date="2021-03" db="EMBL/GenBank/DDBJ databases">
        <title>Leucobacter chromiisoli sp. nov., isolated from chromium-containing soil of chemical plant.</title>
        <authorList>
            <person name="Xu Z."/>
        </authorList>
    </citation>
    <scope>NUCLEOTIDE SEQUENCE</scope>
    <source>
        <strain evidence="6">A2</strain>
    </source>
</reference>
<proteinExistence type="inferred from homology"/>
<dbReference type="Pfam" id="PF04198">
    <property type="entry name" value="Sugar-bind"/>
    <property type="match status" value="1"/>
</dbReference>
<dbReference type="RefSeq" id="WP_208045514.1">
    <property type="nucleotide sequence ID" value="NZ_JAGDYL010000008.1"/>
</dbReference>
<dbReference type="PANTHER" id="PTHR34294">
    <property type="entry name" value="TRANSCRIPTIONAL REGULATOR-RELATED"/>
    <property type="match status" value="1"/>
</dbReference>
<organism evidence="6 7">
    <name type="scientific">Leucobacter ruminantium</name>
    <dbReference type="NCBI Taxonomy" id="1289170"/>
    <lineage>
        <taxon>Bacteria</taxon>
        <taxon>Bacillati</taxon>
        <taxon>Actinomycetota</taxon>
        <taxon>Actinomycetes</taxon>
        <taxon>Micrococcales</taxon>
        <taxon>Microbacteriaceae</taxon>
        <taxon>Leucobacter</taxon>
    </lineage>
</organism>
<protein>
    <submittedName>
        <fullName evidence="6">Sugar-binding transcriptional regulator</fullName>
    </submittedName>
</protein>
<evidence type="ECO:0000256" key="2">
    <source>
        <dbReference type="ARBA" id="ARBA00023015"/>
    </source>
</evidence>
<keyword evidence="2" id="KW-0805">Transcription regulation</keyword>
<evidence type="ECO:0000259" key="5">
    <source>
        <dbReference type="Pfam" id="PF04198"/>
    </source>
</evidence>
<evidence type="ECO:0000313" key="6">
    <source>
        <dbReference type="EMBL" id="MBO1805042.1"/>
    </source>
</evidence>
<dbReference type="GO" id="GO:0030246">
    <property type="term" value="F:carbohydrate binding"/>
    <property type="evidence" value="ECO:0007669"/>
    <property type="project" value="InterPro"/>
</dbReference>
<feature type="domain" description="Sugar-binding" evidence="5">
    <location>
        <begin position="63"/>
        <end position="312"/>
    </location>
</feature>
<evidence type="ECO:0000256" key="4">
    <source>
        <dbReference type="ARBA" id="ARBA00023163"/>
    </source>
</evidence>
<keyword evidence="7" id="KW-1185">Reference proteome</keyword>
<comment type="caution">
    <text evidence="6">The sequence shown here is derived from an EMBL/GenBank/DDBJ whole genome shotgun (WGS) entry which is preliminary data.</text>
</comment>
<dbReference type="AlphaFoldDB" id="A0A939RWH9"/>
<dbReference type="InterPro" id="IPR007324">
    <property type="entry name" value="Sugar-bd_dom_put"/>
</dbReference>
<gene>
    <name evidence="6" type="ORF">J4H91_06885</name>
</gene>
<dbReference type="Gene3D" id="3.40.50.1360">
    <property type="match status" value="1"/>
</dbReference>
<name>A0A939RWH9_9MICO</name>
<accession>A0A939RWH9</accession>
<evidence type="ECO:0000256" key="1">
    <source>
        <dbReference type="ARBA" id="ARBA00010466"/>
    </source>
</evidence>
<dbReference type="PANTHER" id="PTHR34294:SF1">
    <property type="entry name" value="TRANSCRIPTIONAL REGULATOR LSRR"/>
    <property type="match status" value="1"/>
</dbReference>
<evidence type="ECO:0000256" key="3">
    <source>
        <dbReference type="ARBA" id="ARBA00023125"/>
    </source>
</evidence>
<dbReference type="InterPro" id="IPR036388">
    <property type="entry name" value="WH-like_DNA-bd_sf"/>
</dbReference>
<dbReference type="SUPFAM" id="SSF100950">
    <property type="entry name" value="NagB/RpiA/CoA transferase-like"/>
    <property type="match status" value="1"/>
</dbReference>
<dbReference type="InterPro" id="IPR037171">
    <property type="entry name" value="NagB/RpiA_transferase-like"/>
</dbReference>
<dbReference type="GO" id="GO:0003677">
    <property type="term" value="F:DNA binding"/>
    <property type="evidence" value="ECO:0007669"/>
    <property type="project" value="UniProtKB-KW"/>
</dbReference>
<dbReference type="EMBL" id="JAGDYL010000008">
    <property type="protein sequence ID" value="MBO1805042.1"/>
    <property type="molecule type" value="Genomic_DNA"/>
</dbReference>
<comment type="similarity">
    <text evidence="1">Belongs to the SorC transcriptional regulatory family.</text>
</comment>
<keyword evidence="3" id="KW-0238">DNA-binding</keyword>
<dbReference type="InterPro" id="IPR051054">
    <property type="entry name" value="SorC_transcr_regulators"/>
</dbReference>
<keyword evidence="4" id="KW-0804">Transcription</keyword>
<dbReference type="Proteomes" id="UP000664398">
    <property type="component" value="Unassembled WGS sequence"/>
</dbReference>